<evidence type="ECO:0000256" key="4">
    <source>
        <dbReference type="RuleBase" id="RU361153"/>
    </source>
</evidence>
<dbReference type="PROSITE" id="PS00659">
    <property type="entry name" value="GLYCOSYL_HYDROL_F5"/>
    <property type="match status" value="1"/>
</dbReference>
<dbReference type="GO" id="GO:0004553">
    <property type="term" value="F:hydrolase activity, hydrolyzing O-glycosyl compounds"/>
    <property type="evidence" value="ECO:0007669"/>
    <property type="project" value="InterPro"/>
</dbReference>
<name>A0A914DC59_9BILA</name>
<organism evidence="6 7">
    <name type="scientific">Acrobeloides nanus</name>
    <dbReference type="NCBI Taxonomy" id="290746"/>
    <lineage>
        <taxon>Eukaryota</taxon>
        <taxon>Metazoa</taxon>
        <taxon>Ecdysozoa</taxon>
        <taxon>Nematoda</taxon>
        <taxon>Chromadorea</taxon>
        <taxon>Rhabditida</taxon>
        <taxon>Tylenchina</taxon>
        <taxon>Cephalobomorpha</taxon>
        <taxon>Cephaloboidea</taxon>
        <taxon>Cephalobidae</taxon>
        <taxon>Acrobeloides</taxon>
    </lineage>
</organism>
<evidence type="ECO:0000256" key="1">
    <source>
        <dbReference type="ARBA" id="ARBA00005641"/>
    </source>
</evidence>
<dbReference type="AlphaFoldDB" id="A0A914DC59"/>
<dbReference type="GO" id="GO:0000272">
    <property type="term" value="P:polysaccharide catabolic process"/>
    <property type="evidence" value="ECO:0007669"/>
    <property type="project" value="InterPro"/>
</dbReference>
<dbReference type="Proteomes" id="UP000887540">
    <property type="component" value="Unplaced"/>
</dbReference>
<keyword evidence="3 4" id="KW-0326">Glycosidase</keyword>
<dbReference type="WBParaSite" id="ACRNAN_scaffold2335.g25937.t1">
    <property type="protein sequence ID" value="ACRNAN_scaffold2335.g25937.t1"/>
    <property type="gene ID" value="ACRNAN_scaffold2335.g25937"/>
</dbReference>
<keyword evidence="2 4" id="KW-0378">Hydrolase</keyword>
<proteinExistence type="inferred from homology"/>
<dbReference type="SUPFAM" id="SSF51445">
    <property type="entry name" value="(Trans)glycosidases"/>
    <property type="match status" value="1"/>
</dbReference>
<comment type="similarity">
    <text evidence="1 4">Belongs to the glycosyl hydrolase 5 (cellulase A) family.</text>
</comment>
<evidence type="ECO:0000313" key="7">
    <source>
        <dbReference type="WBParaSite" id="ACRNAN_scaffold2335.g25937.t1"/>
    </source>
</evidence>
<feature type="domain" description="Glycoside hydrolase family 5" evidence="5">
    <location>
        <begin position="3"/>
        <end position="154"/>
    </location>
</feature>
<dbReference type="PANTHER" id="PTHR34142:SF1">
    <property type="entry name" value="GLYCOSIDE HYDROLASE FAMILY 5 DOMAIN-CONTAINING PROTEIN"/>
    <property type="match status" value="1"/>
</dbReference>
<dbReference type="InterPro" id="IPR018087">
    <property type="entry name" value="Glyco_hydro_5_CS"/>
</dbReference>
<accession>A0A914DC59</accession>
<evidence type="ECO:0000256" key="2">
    <source>
        <dbReference type="ARBA" id="ARBA00022801"/>
    </source>
</evidence>
<evidence type="ECO:0000259" key="5">
    <source>
        <dbReference type="Pfam" id="PF00150"/>
    </source>
</evidence>
<dbReference type="Pfam" id="PF00150">
    <property type="entry name" value="Cellulase"/>
    <property type="match status" value="1"/>
</dbReference>
<reference evidence="7" key="1">
    <citation type="submission" date="2022-11" db="UniProtKB">
        <authorList>
            <consortium name="WormBaseParasite"/>
        </authorList>
    </citation>
    <scope>IDENTIFICATION</scope>
</reference>
<dbReference type="PANTHER" id="PTHR34142">
    <property type="entry name" value="ENDO-BETA-1,4-GLUCANASE A"/>
    <property type="match status" value="1"/>
</dbReference>
<sequence length="200" mass="22526">AIQFFTNISSTYGKYPNIIYEIYNEPNGNVSWSTIQWYAKQVIPAIRANDPNNIIILGTPSWSSRVDIAADYPLNSTYSKNLAYTLHYYANVPASQNDWQRNITTYAINKGLPIFITEYGTVNYTGDGPVSQTETQKWWDYDDQNLLSYCNWAIDIVGQTSSALISGATANNVGNSSYWTTSAQLVAGKLMIQWQLKDMV</sequence>
<dbReference type="InterPro" id="IPR017853">
    <property type="entry name" value="GH"/>
</dbReference>
<dbReference type="InterPro" id="IPR001547">
    <property type="entry name" value="Glyco_hydro_5"/>
</dbReference>
<dbReference type="Gene3D" id="3.20.20.80">
    <property type="entry name" value="Glycosidases"/>
    <property type="match status" value="1"/>
</dbReference>
<evidence type="ECO:0000256" key="3">
    <source>
        <dbReference type="ARBA" id="ARBA00023295"/>
    </source>
</evidence>
<keyword evidence="6" id="KW-1185">Reference proteome</keyword>
<protein>
    <submittedName>
        <fullName evidence="7">Glycoside hydrolase family 5 domain-containing protein</fullName>
    </submittedName>
</protein>
<evidence type="ECO:0000313" key="6">
    <source>
        <dbReference type="Proteomes" id="UP000887540"/>
    </source>
</evidence>